<name>A0ABT8SSS6_9HYPH</name>
<dbReference type="InterPro" id="IPR055166">
    <property type="entry name" value="Transc_reg_Sar_Rot_HTH"/>
</dbReference>
<dbReference type="PANTHER" id="PTHR33164:SF5">
    <property type="entry name" value="ORGANIC HYDROPEROXIDE RESISTANCE TRANSCRIPTIONAL REGULATOR"/>
    <property type="match status" value="1"/>
</dbReference>
<proteinExistence type="predicted"/>
<reference evidence="7" key="1">
    <citation type="journal article" date="2015" name="Int. J. Syst. Evol. Microbiol.">
        <title>Rhizobium oryzicola sp. nov., potential plant-growth-promoting endophytic bacteria isolated from rice roots.</title>
        <authorList>
            <person name="Zhang X.X."/>
            <person name="Gao J.S."/>
            <person name="Cao Y.H."/>
            <person name="Sheirdil R.A."/>
            <person name="Wang X.C."/>
            <person name="Zhang L."/>
        </authorList>
    </citation>
    <scope>NUCLEOTIDE SEQUENCE</scope>
    <source>
        <strain evidence="7">05753</strain>
    </source>
</reference>
<comment type="caution">
    <text evidence="7">The sequence shown here is derived from an EMBL/GenBank/DDBJ whole genome shotgun (WGS) entry which is preliminary data.</text>
</comment>
<comment type="subcellular location">
    <subcellularLocation>
        <location evidence="1">Cytoplasm</location>
    </subcellularLocation>
</comment>
<accession>A0ABT8SSS6</accession>
<keyword evidence="4" id="KW-0238">DNA-binding</keyword>
<organism evidence="7 8">
    <name type="scientific">Rhizobium oryzicola</name>
    <dbReference type="NCBI Taxonomy" id="1232668"/>
    <lineage>
        <taxon>Bacteria</taxon>
        <taxon>Pseudomonadati</taxon>
        <taxon>Pseudomonadota</taxon>
        <taxon>Alphaproteobacteria</taxon>
        <taxon>Hyphomicrobiales</taxon>
        <taxon>Rhizobiaceae</taxon>
        <taxon>Rhizobium/Agrobacterium group</taxon>
        <taxon>Rhizobium</taxon>
    </lineage>
</organism>
<dbReference type="SUPFAM" id="SSF46785">
    <property type="entry name" value="Winged helix' DNA-binding domain"/>
    <property type="match status" value="1"/>
</dbReference>
<evidence type="ECO:0000256" key="1">
    <source>
        <dbReference type="ARBA" id="ARBA00004496"/>
    </source>
</evidence>
<evidence type="ECO:0000256" key="3">
    <source>
        <dbReference type="ARBA" id="ARBA00023015"/>
    </source>
</evidence>
<dbReference type="PROSITE" id="PS50995">
    <property type="entry name" value="HTH_MARR_2"/>
    <property type="match status" value="1"/>
</dbReference>
<dbReference type="Gene3D" id="1.10.10.10">
    <property type="entry name" value="Winged helix-like DNA-binding domain superfamily/Winged helix DNA-binding domain"/>
    <property type="match status" value="1"/>
</dbReference>
<protein>
    <submittedName>
        <fullName evidence="7">MarR family transcriptional regulator</fullName>
    </submittedName>
</protein>
<gene>
    <name evidence="7" type="ORF">Q2T52_04965</name>
</gene>
<dbReference type="RefSeq" id="WP_302075548.1">
    <property type="nucleotide sequence ID" value="NZ_JAUKWQ010000001.1"/>
</dbReference>
<evidence type="ECO:0000256" key="4">
    <source>
        <dbReference type="ARBA" id="ARBA00023125"/>
    </source>
</evidence>
<keyword evidence="3" id="KW-0805">Transcription regulation</keyword>
<evidence type="ECO:0000313" key="8">
    <source>
        <dbReference type="Proteomes" id="UP001169006"/>
    </source>
</evidence>
<dbReference type="SMART" id="SM00347">
    <property type="entry name" value="HTH_MARR"/>
    <property type="match status" value="1"/>
</dbReference>
<evidence type="ECO:0000313" key="7">
    <source>
        <dbReference type="EMBL" id="MDO1581441.1"/>
    </source>
</evidence>
<keyword evidence="8" id="KW-1185">Reference proteome</keyword>
<keyword evidence="2" id="KW-0963">Cytoplasm</keyword>
<dbReference type="Pfam" id="PF22381">
    <property type="entry name" value="Staph_reg_Sar_Rot"/>
    <property type="match status" value="1"/>
</dbReference>
<reference evidence="7" key="2">
    <citation type="submission" date="2023-07" db="EMBL/GenBank/DDBJ databases">
        <authorList>
            <person name="Sun H."/>
        </authorList>
    </citation>
    <scope>NUCLEOTIDE SEQUENCE</scope>
    <source>
        <strain evidence="7">05753</strain>
    </source>
</reference>
<dbReference type="EMBL" id="JAUKWQ010000001">
    <property type="protein sequence ID" value="MDO1581441.1"/>
    <property type="molecule type" value="Genomic_DNA"/>
</dbReference>
<feature type="domain" description="HTH marR-type" evidence="6">
    <location>
        <begin position="17"/>
        <end position="147"/>
    </location>
</feature>
<dbReference type="InterPro" id="IPR036390">
    <property type="entry name" value="WH_DNA-bd_sf"/>
</dbReference>
<evidence type="ECO:0000256" key="2">
    <source>
        <dbReference type="ARBA" id="ARBA00022490"/>
    </source>
</evidence>
<keyword evidence="5" id="KW-0804">Transcription</keyword>
<dbReference type="InterPro" id="IPR039422">
    <property type="entry name" value="MarR/SlyA-like"/>
</dbReference>
<dbReference type="Proteomes" id="UP001169006">
    <property type="component" value="Unassembled WGS sequence"/>
</dbReference>
<dbReference type="InterPro" id="IPR036388">
    <property type="entry name" value="WH-like_DNA-bd_sf"/>
</dbReference>
<evidence type="ECO:0000256" key="5">
    <source>
        <dbReference type="ARBA" id="ARBA00023163"/>
    </source>
</evidence>
<dbReference type="InterPro" id="IPR000835">
    <property type="entry name" value="HTH_MarR-typ"/>
</dbReference>
<dbReference type="PRINTS" id="PR00598">
    <property type="entry name" value="HTHMARR"/>
</dbReference>
<evidence type="ECO:0000259" key="6">
    <source>
        <dbReference type="PROSITE" id="PS50995"/>
    </source>
</evidence>
<dbReference type="PANTHER" id="PTHR33164">
    <property type="entry name" value="TRANSCRIPTIONAL REGULATOR, MARR FAMILY"/>
    <property type="match status" value="1"/>
</dbReference>
<sequence length="160" mass="17536">MMSKTEKIRMGEDIKLNQMVCFALYGASHAFSRAYKPLLDPLGLTYPQYLVMISLWEKDGQPVKALGEALGLDSGTLSPLLKRLEQAGLVSRVRSKQDERQVNITLTDRGRQMQEETAGVATAIGQATGCTIAELESLRERLRLLEANLLKGDGGEGRAA</sequence>